<dbReference type="RefSeq" id="WP_345028327.1">
    <property type="nucleotide sequence ID" value="NZ_BAABEY010000018.1"/>
</dbReference>
<evidence type="ECO:0000313" key="5">
    <source>
        <dbReference type="Proteomes" id="UP001501508"/>
    </source>
</evidence>
<evidence type="ECO:0000259" key="2">
    <source>
        <dbReference type="Pfam" id="PF00326"/>
    </source>
</evidence>
<dbReference type="InterPro" id="IPR029058">
    <property type="entry name" value="AB_hydrolase_fold"/>
</dbReference>
<dbReference type="GO" id="GO:0016787">
    <property type="term" value="F:hydrolase activity"/>
    <property type="evidence" value="ECO:0007669"/>
    <property type="project" value="UniProtKB-KW"/>
</dbReference>
<proteinExistence type="predicted"/>
<accession>A0ABP8LZ30</accession>
<comment type="caution">
    <text evidence="4">The sequence shown here is derived from an EMBL/GenBank/DDBJ whole genome shotgun (WGS) entry which is preliminary data.</text>
</comment>
<sequence>MHTAFSITGILILLFFRLQAEAQIVIPLYEGETPNSRPHENKEEHKANDQVDSLAYKVSVPTLTLFLPEKGMANGTAVIVCPGGGYGGLLTKREGSDVARAFNRMGVAAFVLKYRLPSDETMVDRSIGPLQDAQKAISQVRKNAAKWGVNPAKIGIMGFSAGGHLASTTGVHFSRPAGPGLDSGEIRPDFMLLINPVISFRKEFGHQGSKDNLLGKSASSEKTDYFSSELQISENTPPTFLVHNGTDIVVPVENSLAFYKGLRKYRIPAGLHIYSKGEHGFLTYPSFDEWFGRCLEWMRAGNFLPLQ</sequence>
<dbReference type="PANTHER" id="PTHR48081">
    <property type="entry name" value="AB HYDROLASE SUPERFAMILY PROTEIN C4A8.06C"/>
    <property type="match status" value="1"/>
</dbReference>
<name>A0ABP8LZ30_9BACT</name>
<keyword evidence="5" id="KW-1185">Reference proteome</keyword>
<dbReference type="SUPFAM" id="SSF53474">
    <property type="entry name" value="alpha/beta-Hydrolases"/>
    <property type="match status" value="1"/>
</dbReference>
<dbReference type="Gene3D" id="3.40.50.1820">
    <property type="entry name" value="alpha/beta hydrolase"/>
    <property type="match status" value="1"/>
</dbReference>
<feature type="domain" description="Peptidase S9 prolyl oligopeptidase catalytic" evidence="2">
    <location>
        <begin position="221"/>
        <end position="298"/>
    </location>
</feature>
<dbReference type="Pfam" id="PF00326">
    <property type="entry name" value="Peptidase_S9"/>
    <property type="match status" value="1"/>
</dbReference>
<organism evidence="4 5">
    <name type="scientific">Ravibacter arvi</name>
    <dbReference type="NCBI Taxonomy" id="2051041"/>
    <lineage>
        <taxon>Bacteria</taxon>
        <taxon>Pseudomonadati</taxon>
        <taxon>Bacteroidota</taxon>
        <taxon>Cytophagia</taxon>
        <taxon>Cytophagales</taxon>
        <taxon>Spirosomataceae</taxon>
        <taxon>Ravibacter</taxon>
    </lineage>
</organism>
<evidence type="ECO:0000256" key="1">
    <source>
        <dbReference type="ARBA" id="ARBA00022801"/>
    </source>
</evidence>
<feature type="domain" description="BD-FAE-like" evidence="3">
    <location>
        <begin position="64"/>
        <end position="172"/>
    </location>
</feature>
<protein>
    <submittedName>
        <fullName evidence="4">Alpha/beta hydrolase</fullName>
    </submittedName>
</protein>
<dbReference type="Proteomes" id="UP001501508">
    <property type="component" value="Unassembled WGS sequence"/>
</dbReference>
<dbReference type="InterPro" id="IPR050300">
    <property type="entry name" value="GDXG_lipolytic_enzyme"/>
</dbReference>
<evidence type="ECO:0000259" key="3">
    <source>
        <dbReference type="Pfam" id="PF20434"/>
    </source>
</evidence>
<dbReference type="PANTHER" id="PTHR48081:SF6">
    <property type="entry name" value="PEPTIDASE S9 PROLYL OLIGOPEPTIDASE CATALYTIC DOMAIN-CONTAINING PROTEIN"/>
    <property type="match status" value="1"/>
</dbReference>
<dbReference type="InterPro" id="IPR049492">
    <property type="entry name" value="BD-FAE-like_dom"/>
</dbReference>
<evidence type="ECO:0000313" key="4">
    <source>
        <dbReference type="EMBL" id="GAA4438391.1"/>
    </source>
</evidence>
<dbReference type="InterPro" id="IPR001375">
    <property type="entry name" value="Peptidase_S9_cat"/>
</dbReference>
<dbReference type="Pfam" id="PF20434">
    <property type="entry name" value="BD-FAE"/>
    <property type="match status" value="1"/>
</dbReference>
<keyword evidence="1 4" id="KW-0378">Hydrolase</keyword>
<dbReference type="EMBL" id="BAABEY010000018">
    <property type="protein sequence ID" value="GAA4438391.1"/>
    <property type="molecule type" value="Genomic_DNA"/>
</dbReference>
<reference evidence="5" key="1">
    <citation type="journal article" date="2019" name="Int. J. Syst. Evol. Microbiol.">
        <title>The Global Catalogue of Microorganisms (GCM) 10K type strain sequencing project: providing services to taxonomists for standard genome sequencing and annotation.</title>
        <authorList>
            <consortium name="The Broad Institute Genomics Platform"/>
            <consortium name="The Broad Institute Genome Sequencing Center for Infectious Disease"/>
            <person name="Wu L."/>
            <person name="Ma J."/>
        </authorList>
    </citation>
    <scope>NUCLEOTIDE SEQUENCE [LARGE SCALE GENOMIC DNA]</scope>
    <source>
        <strain evidence="5">JCM 31920</strain>
    </source>
</reference>
<gene>
    <name evidence="4" type="ORF">GCM10023091_18980</name>
</gene>